<evidence type="ECO:0000313" key="2">
    <source>
        <dbReference type="EMBL" id="CAE4661513.1"/>
    </source>
</evidence>
<protein>
    <submittedName>
        <fullName evidence="2">Uncharacterized protein</fullName>
    </submittedName>
</protein>
<sequence length="118" mass="12176">MAQAPAASAGIGASRPQPAQFMAEAAGDAGGDAGAAAGSEENPRSCARDCGEGVLDCFAFFGRGAVNTTRGCYNVTKQAAYPLKEGCLRSRDTCTTYLQPYQLKKPVGNDVPTFKYGG</sequence>
<feature type="compositionally biased region" description="Low complexity" evidence="1">
    <location>
        <begin position="1"/>
        <end position="14"/>
    </location>
</feature>
<reference evidence="2" key="1">
    <citation type="submission" date="2021-01" db="EMBL/GenBank/DDBJ databases">
        <authorList>
            <person name="Corre E."/>
            <person name="Pelletier E."/>
            <person name="Niang G."/>
            <person name="Scheremetjew M."/>
            <person name="Finn R."/>
            <person name="Kale V."/>
            <person name="Holt S."/>
            <person name="Cochrane G."/>
            <person name="Meng A."/>
            <person name="Brown T."/>
            <person name="Cohen L."/>
        </authorList>
    </citation>
    <scope>NUCLEOTIDE SEQUENCE</scope>
    <source>
        <strain evidence="2">CCMP3105</strain>
    </source>
</reference>
<evidence type="ECO:0000256" key="1">
    <source>
        <dbReference type="SAM" id="MobiDB-lite"/>
    </source>
</evidence>
<gene>
    <name evidence="2" type="ORF">AMON00008_LOCUS60145</name>
</gene>
<feature type="region of interest" description="Disordered" evidence="1">
    <location>
        <begin position="1"/>
        <end position="47"/>
    </location>
</feature>
<dbReference type="AlphaFoldDB" id="A0A7S4T098"/>
<organism evidence="2">
    <name type="scientific">Alexandrium monilatum</name>
    <dbReference type="NCBI Taxonomy" id="311494"/>
    <lineage>
        <taxon>Eukaryota</taxon>
        <taxon>Sar</taxon>
        <taxon>Alveolata</taxon>
        <taxon>Dinophyceae</taxon>
        <taxon>Gonyaulacales</taxon>
        <taxon>Pyrocystaceae</taxon>
        <taxon>Alexandrium</taxon>
    </lineage>
</organism>
<proteinExistence type="predicted"/>
<accession>A0A7S4T098</accession>
<name>A0A7S4T098_9DINO</name>
<dbReference type="EMBL" id="HBNR01083985">
    <property type="protein sequence ID" value="CAE4661513.1"/>
    <property type="molecule type" value="Transcribed_RNA"/>
</dbReference>